<dbReference type="UniPathway" id="UPA00214"/>
<feature type="binding site" evidence="17">
    <location>
        <position position="314"/>
    </location>
    <ligand>
        <name>Fe cation</name>
        <dbReference type="ChEBI" id="CHEBI:24875"/>
    </ligand>
</feature>
<feature type="binding site" evidence="15">
    <location>
        <begin position="351"/>
        <end position="352"/>
    </location>
    <ligand>
        <name>UDP-alpha-D-glucose</name>
        <dbReference type="ChEBI" id="CHEBI:58885"/>
        <note>ligand shared between dimeric partners</note>
    </ligand>
</feature>
<evidence type="ECO:0000256" key="14">
    <source>
        <dbReference type="PIRSR" id="PIRSR000808-1"/>
    </source>
</evidence>
<evidence type="ECO:0000256" key="8">
    <source>
        <dbReference type="ARBA" id="ARBA00022695"/>
    </source>
</evidence>
<feature type="binding site" evidence="16">
    <location>
        <position position="141"/>
    </location>
    <ligand>
        <name>Zn(2+)</name>
        <dbReference type="ChEBI" id="CHEBI:29105"/>
    </ligand>
</feature>
<dbReference type="PANTHER" id="PTHR11943">
    <property type="entry name" value="GALACTOSE-1-PHOSPHATE URIDYLYLTRANSFERASE"/>
    <property type="match status" value="1"/>
</dbReference>
<comment type="catalytic activity">
    <reaction evidence="1 18">
        <text>alpha-D-galactose 1-phosphate + UDP-alpha-D-glucose = alpha-D-glucose 1-phosphate + UDP-alpha-D-galactose</text>
        <dbReference type="Rhea" id="RHEA:13989"/>
        <dbReference type="ChEBI" id="CHEBI:58336"/>
        <dbReference type="ChEBI" id="CHEBI:58601"/>
        <dbReference type="ChEBI" id="CHEBI:58885"/>
        <dbReference type="ChEBI" id="CHEBI:66914"/>
        <dbReference type="EC" id="2.7.7.12"/>
    </reaction>
</comment>
<evidence type="ECO:0000256" key="16">
    <source>
        <dbReference type="PIRSR" id="PIRSR000808-3"/>
    </source>
</evidence>
<feature type="binding site" description="in other chain" evidence="15">
    <location>
        <begin position="192"/>
        <end position="194"/>
    </location>
    <ligand>
        <name>UDP-alpha-D-glucose</name>
        <dbReference type="ChEBI" id="CHEBI:58885"/>
        <note>ligand shared between dimeric partners</note>
    </ligand>
</feature>
<evidence type="ECO:0000256" key="9">
    <source>
        <dbReference type="ARBA" id="ARBA00022723"/>
    </source>
</evidence>
<evidence type="ECO:0000256" key="4">
    <source>
        <dbReference type="ARBA" id="ARBA00011738"/>
    </source>
</evidence>
<dbReference type="Proteomes" id="UP000009009">
    <property type="component" value="Unassembled WGS sequence"/>
</dbReference>
<dbReference type="PROSITE" id="PS00117">
    <property type="entry name" value="GAL_P_UDP_TRANSF_I"/>
    <property type="match status" value="1"/>
</dbReference>
<gene>
    <name evidence="21" type="ORF">VIN7_0186</name>
</gene>
<dbReference type="GO" id="GO:0033499">
    <property type="term" value="P:galactose catabolic process via UDP-galactose, Leloir pathway"/>
    <property type="evidence" value="ECO:0007669"/>
    <property type="project" value="TreeGrafter"/>
</dbReference>
<dbReference type="HOGENOM" id="CLU_029960_0_0_1"/>
<feature type="binding site" description="in other chain" evidence="15">
    <location>
        <position position="186"/>
    </location>
    <ligand>
        <name>UDP-alpha-D-glucose</name>
        <dbReference type="ChEBI" id="CHEBI:58885"/>
        <note>ligand shared between dimeric partners</note>
    </ligand>
</feature>
<evidence type="ECO:0000256" key="7">
    <source>
        <dbReference type="ARBA" id="ARBA00022679"/>
    </source>
</evidence>
<evidence type="ECO:0000256" key="17">
    <source>
        <dbReference type="PIRSR" id="PIRSR000808-4"/>
    </source>
</evidence>
<evidence type="ECO:0000256" key="10">
    <source>
        <dbReference type="ARBA" id="ARBA00022833"/>
    </source>
</evidence>
<evidence type="ECO:0000256" key="12">
    <source>
        <dbReference type="ARBA" id="ARBA00023144"/>
    </source>
</evidence>
<comment type="pathway">
    <text evidence="2 18">Carbohydrate metabolism; galactose metabolism.</text>
</comment>
<dbReference type="PhylomeDB" id="H0GC94"/>
<evidence type="ECO:0000259" key="20">
    <source>
        <dbReference type="Pfam" id="PF02744"/>
    </source>
</evidence>
<keyword evidence="8 18" id="KW-0548">Nucleotidyltransferase</keyword>
<evidence type="ECO:0000259" key="19">
    <source>
        <dbReference type="Pfam" id="PF01087"/>
    </source>
</evidence>
<evidence type="ECO:0000256" key="6">
    <source>
        <dbReference type="ARBA" id="ARBA00016340"/>
    </source>
</evidence>
<feature type="binding site" description="in other chain" evidence="15">
    <location>
        <position position="358"/>
    </location>
    <ligand>
        <name>UDP-alpha-D-glucose</name>
        <dbReference type="ChEBI" id="CHEBI:58885"/>
        <note>ligand shared between dimeric partners</note>
    </ligand>
</feature>
<keyword evidence="9 16" id="KW-0479">Metal-binding</keyword>
<evidence type="ECO:0000256" key="2">
    <source>
        <dbReference type="ARBA" id="ARBA00004947"/>
    </source>
</evidence>
<evidence type="ECO:0000256" key="13">
    <source>
        <dbReference type="ARBA" id="ARBA00023277"/>
    </source>
</evidence>
<keyword evidence="22" id="KW-1185">Reference proteome</keyword>
<keyword evidence="12 18" id="KW-0299">Galactose metabolism</keyword>
<accession>H0GC94</accession>
<comment type="cofactor">
    <cofactor evidence="17">
        <name>Fe cation</name>
        <dbReference type="ChEBI" id="CHEBI:24875"/>
    </cofactor>
    <text evidence="17">Binds 1 Fe cation per subunit.</text>
</comment>
<evidence type="ECO:0000256" key="5">
    <source>
        <dbReference type="ARBA" id="ARBA00012384"/>
    </source>
</evidence>
<name>H0GC94_SACCK</name>
<dbReference type="GO" id="GO:0008270">
    <property type="term" value="F:zinc ion binding"/>
    <property type="evidence" value="ECO:0007669"/>
    <property type="project" value="InterPro"/>
</dbReference>
<comment type="caution">
    <text evidence="21">The sequence shown here is derived from an EMBL/GenBank/DDBJ whole genome shotgun (WGS) entry which is preliminary data.</text>
</comment>
<dbReference type="AlphaFoldDB" id="H0GC94"/>
<evidence type="ECO:0000313" key="21">
    <source>
        <dbReference type="EMBL" id="EHN08566.1"/>
    </source>
</evidence>
<comment type="cofactor">
    <cofactor evidence="16">
        <name>Zn(2+)</name>
        <dbReference type="ChEBI" id="CHEBI:29105"/>
    </cofactor>
    <text evidence="16">Binds 1 zinc ion per subunit.</text>
</comment>
<dbReference type="Pfam" id="PF01087">
    <property type="entry name" value="GalP_UDP_transf"/>
    <property type="match status" value="1"/>
</dbReference>
<keyword evidence="7 18" id="KW-0808">Transferase</keyword>
<reference evidence="21 22" key="1">
    <citation type="journal article" date="2012" name="FEMS Yeast Res.">
        <title>The genome sequence of the wine yeast VIN7 reveals an allotriploid hybrid genome with Saccharomyces cerevisiae and Saccharomyces kudriavzevii origins.</title>
        <authorList>
            <person name="Borneman A.R."/>
            <person name="Desany B.A."/>
            <person name="Riches D."/>
            <person name="Affourtit J.P."/>
            <person name="Forgan A.H."/>
            <person name="Pretorius I.S."/>
            <person name="Egholm M."/>
            <person name="Chambers P.J."/>
        </authorList>
    </citation>
    <scope>NUCLEOTIDE SEQUENCE [LARGE SCALE GENOMIC DNA]</scope>
    <source>
        <strain evidence="21 22">VIN7</strain>
    </source>
</reference>
<feature type="binding site" description="in other chain" evidence="15">
    <location>
        <position position="80"/>
    </location>
    <ligand>
        <name>UDP-alpha-D-glucose</name>
        <dbReference type="ChEBI" id="CHEBI:58885"/>
        <note>ligand shared between dimeric partners</note>
    </ligand>
</feature>
<feature type="binding site" evidence="16">
    <location>
        <position position="74"/>
    </location>
    <ligand>
        <name>Zn(2+)</name>
        <dbReference type="ChEBI" id="CHEBI:29105"/>
    </ligand>
</feature>
<feature type="binding site" description="in other chain" evidence="15">
    <location>
        <begin position="96"/>
        <end position="97"/>
    </location>
    <ligand>
        <name>UDP-alpha-D-glucose</name>
        <dbReference type="ChEBI" id="CHEBI:58885"/>
        <note>ligand shared between dimeric partners</note>
    </ligand>
</feature>
<dbReference type="Gene3D" id="3.30.428.10">
    <property type="entry name" value="HIT-like"/>
    <property type="match status" value="2"/>
</dbReference>
<dbReference type="InterPro" id="IPR005850">
    <property type="entry name" value="GalP_Utransf_C"/>
</dbReference>
<feature type="domain" description="Galactose-1-phosphate uridyl transferase N-terminal" evidence="19">
    <location>
        <begin position="23"/>
        <end position="209"/>
    </location>
</feature>
<feature type="binding site" evidence="15">
    <location>
        <begin position="47"/>
        <end position="50"/>
    </location>
    <ligand>
        <name>UDP-alpha-D-glucose</name>
        <dbReference type="ChEBI" id="CHEBI:58885"/>
        <note>ligand shared between dimeric partners</note>
    </ligand>
</feature>
<feature type="binding site" description="in other chain" evidence="15">
    <location>
        <position position="201"/>
    </location>
    <ligand>
        <name>UDP-alpha-D-glucose</name>
        <dbReference type="ChEBI" id="CHEBI:58885"/>
        <note>ligand shared between dimeric partners</note>
    </ligand>
</feature>
<keyword evidence="10 16" id="KW-0862">Zinc</keyword>
<dbReference type="FunFam" id="3.30.428.10:FF:000009">
    <property type="entry name" value="Galactose-1-phosphate uridylyltransferase"/>
    <property type="match status" value="1"/>
</dbReference>
<evidence type="ECO:0000256" key="18">
    <source>
        <dbReference type="RuleBase" id="RU000506"/>
    </source>
</evidence>
<dbReference type="InterPro" id="IPR036265">
    <property type="entry name" value="HIT-like_sf"/>
</dbReference>
<feature type="binding site" evidence="15">
    <location>
        <begin position="346"/>
        <end position="347"/>
    </location>
    <ligand>
        <name>UDP-alpha-D-glucose</name>
        <dbReference type="ChEBI" id="CHEBI:58885"/>
        <note>ligand shared between dimeric partners</note>
    </ligand>
</feature>
<sequence>MQSINMNKKKQLNIPSKMTAEEFDFSSHSHRRYNPLTDSWILVSPHRAKRPWLGQQEAAYKPTAPLYDPKCYLCPGNKRATGNLNPRYESTYIFPNDYAAVRLDQPILPQNDSNEDNLKNRLLKVQSVRGNCFVICFSPNHNLTIPQMKQSDLVHIVNSWQALTDDLSREARENHKPFKYVQIFENKGTAMGCSNLHPHGQAWCLESIPSEVSQELKSFDKYKREHNTDLFADYVKLESREKSRVVVENESFIVVVPYWAIWPFETLVISKKKLASISQFNQMVKEDLASILKQLTIKYDNLFETSFPYSMGIHQAPLNATGDELSNSWFHMHFYPPLLRSATVRKFLVGFELLGEPQRDLTSEQAAEKLRNLDGQIHYLQRL</sequence>
<proteinExistence type="inferred from homology"/>
<keyword evidence="13 18" id="KW-0119">Carbohydrate metabolism</keyword>
<evidence type="ECO:0000256" key="3">
    <source>
        <dbReference type="ARBA" id="ARBA00010951"/>
    </source>
</evidence>
<feature type="active site" description="Tele-UMP-histidine intermediate" evidence="14">
    <location>
        <position position="199"/>
    </location>
</feature>
<dbReference type="EC" id="2.7.7.12" evidence="5 18"/>
<dbReference type="EMBL" id="AGVY01000004">
    <property type="protein sequence ID" value="EHN08566.1"/>
    <property type="molecule type" value="Genomic_DNA"/>
</dbReference>
<comment type="subunit">
    <text evidence="4">Homodimer.</text>
</comment>
<dbReference type="PANTHER" id="PTHR11943:SF1">
    <property type="entry name" value="GALACTOSE-1-PHOSPHATE URIDYLYLTRANSFERASE"/>
    <property type="match status" value="1"/>
</dbReference>
<feature type="binding site" evidence="17">
    <location>
        <position position="215"/>
    </location>
    <ligand>
        <name>Fe cation</name>
        <dbReference type="ChEBI" id="CHEBI:24875"/>
    </ligand>
</feature>
<evidence type="ECO:0000313" key="22">
    <source>
        <dbReference type="Proteomes" id="UP000009009"/>
    </source>
</evidence>
<dbReference type="GO" id="GO:0005737">
    <property type="term" value="C:cytoplasm"/>
    <property type="evidence" value="ECO:0007669"/>
    <property type="project" value="TreeGrafter"/>
</dbReference>
<feature type="binding site" evidence="17">
    <location>
        <position position="333"/>
    </location>
    <ligand>
        <name>Fe cation</name>
        <dbReference type="ChEBI" id="CHEBI:24875"/>
    </ligand>
</feature>
<feature type="domain" description="Galactose-1-phosphate uridyl transferase C-terminal" evidence="20">
    <location>
        <begin position="215"/>
        <end position="382"/>
    </location>
</feature>
<evidence type="ECO:0000256" key="1">
    <source>
        <dbReference type="ARBA" id="ARBA00001107"/>
    </source>
</evidence>
<organism evidence="21 22">
    <name type="scientific">Saccharomyces cerevisiae x Saccharomyces kudriavzevii (strain VIN7)</name>
    <name type="common">Yeast</name>
    <dbReference type="NCBI Taxonomy" id="1095631"/>
    <lineage>
        <taxon>Eukaryota</taxon>
        <taxon>Fungi</taxon>
        <taxon>Dikarya</taxon>
        <taxon>Ascomycota</taxon>
        <taxon>Saccharomycotina</taxon>
        <taxon>Saccharomycetes</taxon>
        <taxon>Saccharomycetales</taxon>
        <taxon>Saccharomycetaceae</taxon>
        <taxon>Saccharomyces</taxon>
    </lineage>
</organism>
<evidence type="ECO:0000256" key="15">
    <source>
        <dbReference type="PIRSR" id="PIRSR000808-2"/>
    </source>
</evidence>
<dbReference type="InterPro" id="IPR001937">
    <property type="entry name" value="GalP_UDPtransf1"/>
</dbReference>
<evidence type="ECO:0000256" key="11">
    <source>
        <dbReference type="ARBA" id="ARBA00023004"/>
    </source>
</evidence>
<protein>
    <recommendedName>
        <fullName evidence="6 18">Galactose-1-phosphate uridylyltransferase</fullName>
        <ecNumber evidence="5 18">2.7.7.12</ecNumber>
    </recommendedName>
</protein>
<dbReference type="SUPFAM" id="SSF54197">
    <property type="entry name" value="HIT-like"/>
    <property type="match status" value="2"/>
</dbReference>
<dbReference type="Pfam" id="PF02744">
    <property type="entry name" value="GalP_UDP_tr_C"/>
    <property type="match status" value="1"/>
</dbReference>
<dbReference type="NCBIfam" id="TIGR00209">
    <property type="entry name" value="galT_1"/>
    <property type="match status" value="1"/>
</dbReference>
<dbReference type="GO" id="GO:0008108">
    <property type="term" value="F:UDP-glucose:hexose-1-phosphate uridylyltransferase activity"/>
    <property type="evidence" value="ECO:0007669"/>
    <property type="project" value="UniProtKB-EC"/>
</dbReference>
<feature type="binding site" evidence="17">
    <location>
        <position position="331"/>
    </location>
    <ligand>
        <name>Fe cation</name>
        <dbReference type="ChEBI" id="CHEBI:24875"/>
    </ligand>
</feature>
<feature type="binding site" evidence="16">
    <location>
        <position position="197"/>
    </location>
    <ligand>
        <name>Zn(2+)</name>
        <dbReference type="ChEBI" id="CHEBI:29105"/>
    </ligand>
</feature>
<dbReference type="FunFam" id="3.30.428.10:FF:000001">
    <property type="entry name" value="Galactose-1-phosphate uridylyltransferase"/>
    <property type="match status" value="1"/>
</dbReference>
<dbReference type="PIRSF" id="PIRSF000808">
    <property type="entry name" value="GalT"/>
    <property type="match status" value="1"/>
</dbReference>
<dbReference type="InterPro" id="IPR005849">
    <property type="entry name" value="GalP_Utransf_N"/>
</dbReference>
<dbReference type="CDD" id="cd00608">
    <property type="entry name" value="GalT"/>
    <property type="match status" value="1"/>
</dbReference>
<comment type="similarity">
    <text evidence="3 18">Belongs to the galactose-1-phosphate uridylyltransferase type 1 family.</text>
</comment>
<dbReference type="OrthoDB" id="418412at2759"/>
<dbReference type="NCBIfam" id="NF008724">
    <property type="entry name" value="PRK11720.1"/>
    <property type="match status" value="1"/>
</dbReference>
<feature type="binding site" evidence="16">
    <location>
        <position position="71"/>
    </location>
    <ligand>
        <name>Zn(2+)</name>
        <dbReference type="ChEBI" id="CHEBI:29105"/>
    </ligand>
</feature>
<dbReference type="InterPro" id="IPR019779">
    <property type="entry name" value="GalP_UDPtransf1_His-AS"/>
</dbReference>
<keyword evidence="11 17" id="KW-0408">Iron</keyword>